<gene>
    <name evidence="1" type="ORF">KHA94_16340</name>
</gene>
<protein>
    <submittedName>
        <fullName evidence="1">ArpU family transcriptional regulator</fullName>
    </submittedName>
</protein>
<evidence type="ECO:0000313" key="1">
    <source>
        <dbReference type="EMBL" id="MBS4191760.1"/>
    </source>
</evidence>
<proteinExistence type="predicted"/>
<dbReference type="Proteomes" id="UP000681027">
    <property type="component" value="Unassembled WGS sequence"/>
</dbReference>
<dbReference type="InterPro" id="IPR006524">
    <property type="entry name" value="ArpU-like"/>
</dbReference>
<sequence>MKKQLSFYLPVVDEKDTRKKVEKELYEYRQFLLTLPSDFLPAITASYSLLPPVNNNQFHSSTEDAAIERAEFERARNKFMSVIHTAVNSLKQDERFVIIKCFMEHHLGYDPDIWTELGIGKTKYYQLKGEAMLRLAFALRVEVYKKKKEVRSA</sequence>
<name>A0ABS5NVA2_9BACI</name>
<comment type="caution">
    <text evidence="1">The sequence shown here is derived from an EMBL/GenBank/DDBJ whole genome shotgun (WGS) entry which is preliminary data.</text>
</comment>
<accession>A0ABS5NVA2</accession>
<evidence type="ECO:0000313" key="2">
    <source>
        <dbReference type="Proteomes" id="UP000681027"/>
    </source>
</evidence>
<keyword evidence="2" id="KW-1185">Reference proteome</keyword>
<dbReference type="EMBL" id="JAGYPM010000003">
    <property type="protein sequence ID" value="MBS4191760.1"/>
    <property type="molecule type" value="Genomic_DNA"/>
</dbReference>
<organism evidence="1 2">
    <name type="scientific">Cytobacillus citreus</name>
    <dbReference type="NCBI Taxonomy" id="2833586"/>
    <lineage>
        <taxon>Bacteria</taxon>
        <taxon>Bacillati</taxon>
        <taxon>Bacillota</taxon>
        <taxon>Bacilli</taxon>
        <taxon>Bacillales</taxon>
        <taxon>Bacillaceae</taxon>
        <taxon>Cytobacillus</taxon>
    </lineage>
</organism>
<dbReference type="NCBIfam" id="TIGR01637">
    <property type="entry name" value="phage_arpU"/>
    <property type="match status" value="1"/>
</dbReference>
<dbReference type="RefSeq" id="WP_213103171.1">
    <property type="nucleotide sequence ID" value="NZ_JAGYPM010000003.1"/>
</dbReference>
<reference evidence="1 2" key="1">
    <citation type="submission" date="2021-05" db="EMBL/GenBank/DDBJ databases">
        <title>Novel Bacillus species.</title>
        <authorList>
            <person name="Liu G."/>
        </authorList>
    </citation>
    <scope>NUCLEOTIDE SEQUENCE [LARGE SCALE GENOMIC DNA]</scope>
    <source>
        <strain evidence="1 2">FJAT-49705</strain>
    </source>
</reference>